<evidence type="ECO:0000313" key="1">
    <source>
        <dbReference type="EMBL" id="KAI8021216.1"/>
    </source>
</evidence>
<organism evidence="1 2">
    <name type="scientific">Camellia lanceoleosa</name>
    <dbReference type="NCBI Taxonomy" id="1840588"/>
    <lineage>
        <taxon>Eukaryota</taxon>
        <taxon>Viridiplantae</taxon>
        <taxon>Streptophyta</taxon>
        <taxon>Embryophyta</taxon>
        <taxon>Tracheophyta</taxon>
        <taxon>Spermatophyta</taxon>
        <taxon>Magnoliopsida</taxon>
        <taxon>eudicotyledons</taxon>
        <taxon>Gunneridae</taxon>
        <taxon>Pentapetalae</taxon>
        <taxon>asterids</taxon>
        <taxon>Ericales</taxon>
        <taxon>Theaceae</taxon>
        <taxon>Camellia</taxon>
    </lineage>
</organism>
<proteinExistence type="predicted"/>
<accession>A0ACC0IBY4</accession>
<gene>
    <name evidence="1" type="ORF">LOK49_LG03G02800</name>
</gene>
<protein>
    <submittedName>
        <fullName evidence="1">Non-specific phospholipase C3</fullName>
    </submittedName>
</protein>
<keyword evidence="2" id="KW-1185">Reference proteome</keyword>
<dbReference type="Proteomes" id="UP001060215">
    <property type="component" value="Chromosome 6"/>
</dbReference>
<dbReference type="EMBL" id="CM045763">
    <property type="protein sequence ID" value="KAI8021216.1"/>
    <property type="molecule type" value="Genomic_DNA"/>
</dbReference>
<sequence>MAKNGAGGTDNGDGGDAGCDSDYEPSEVKSESFLSSIGSAKQNSFHDENHANLFEVEPASRMLLIDNGTPMPQVGGALRLPLKFLNKSCKEFQFKIYTVALSGYGEAEREAEAKENAKLTEFQEKMVQKAATLCGDRKEDIYPDKLVKKMTVGEAVNYVNNSFKKFLDKCEKAKASGADEFEICVPSDDDPPKPSKDKSKSFASKFFSYVACAKS</sequence>
<reference evidence="1 2" key="1">
    <citation type="journal article" date="2022" name="Plant J.">
        <title>Chromosome-level genome of Camellia lanceoleosa provides a valuable resource for understanding genome evolution and self-incompatibility.</title>
        <authorList>
            <person name="Gong W."/>
            <person name="Xiao S."/>
            <person name="Wang L."/>
            <person name="Liao Z."/>
            <person name="Chang Y."/>
            <person name="Mo W."/>
            <person name="Hu G."/>
            <person name="Li W."/>
            <person name="Zhao G."/>
            <person name="Zhu H."/>
            <person name="Hu X."/>
            <person name="Ji K."/>
            <person name="Xiang X."/>
            <person name="Song Q."/>
            <person name="Yuan D."/>
            <person name="Jin S."/>
            <person name="Zhang L."/>
        </authorList>
    </citation>
    <scope>NUCLEOTIDE SEQUENCE [LARGE SCALE GENOMIC DNA]</scope>
    <source>
        <strain evidence="1">SQ_2022a</strain>
    </source>
</reference>
<evidence type="ECO:0000313" key="2">
    <source>
        <dbReference type="Proteomes" id="UP001060215"/>
    </source>
</evidence>
<name>A0ACC0IBY4_9ERIC</name>
<comment type="caution">
    <text evidence="1">The sequence shown here is derived from an EMBL/GenBank/DDBJ whole genome shotgun (WGS) entry which is preliminary data.</text>
</comment>